<dbReference type="InterPro" id="IPR051598">
    <property type="entry name" value="TSUP/Inactive_protease-like"/>
</dbReference>
<feature type="transmembrane region" description="Helical" evidence="5">
    <location>
        <begin position="188"/>
        <end position="209"/>
    </location>
</feature>
<name>A0A6C2U4E7_PONDE</name>
<feature type="transmembrane region" description="Helical" evidence="5">
    <location>
        <begin position="153"/>
        <end position="182"/>
    </location>
</feature>
<evidence type="ECO:0000256" key="3">
    <source>
        <dbReference type="ARBA" id="ARBA00022989"/>
    </source>
</evidence>
<comment type="subcellular location">
    <subcellularLocation>
        <location evidence="5">Cell membrane</location>
        <topology evidence="5">Multi-pass membrane protein</topology>
    </subcellularLocation>
    <subcellularLocation>
        <location evidence="1">Membrane</location>
        <topology evidence="1">Multi-pass membrane protein</topology>
    </subcellularLocation>
</comment>
<feature type="transmembrane region" description="Helical" evidence="5">
    <location>
        <begin position="49"/>
        <end position="68"/>
    </location>
</feature>
<evidence type="ECO:0000256" key="5">
    <source>
        <dbReference type="RuleBase" id="RU363041"/>
    </source>
</evidence>
<keyword evidence="2 5" id="KW-0812">Transmembrane</keyword>
<protein>
    <recommendedName>
        <fullName evidence="5">Probable membrane transporter protein</fullName>
    </recommendedName>
</protein>
<accession>A0A6C2U4E7</accession>
<dbReference type="RefSeq" id="WP_136080557.1">
    <property type="nucleotide sequence ID" value="NZ_CAAHFG010000002.1"/>
</dbReference>
<dbReference type="Proteomes" id="UP000366872">
    <property type="component" value="Unassembled WGS sequence"/>
</dbReference>
<evidence type="ECO:0000256" key="2">
    <source>
        <dbReference type="ARBA" id="ARBA00022692"/>
    </source>
</evidence>
<evidence type="ECO:0000256" key="4">
    <source>
        <dbReference type="ARBA" id="ARBA00023136"/>
    </source>
</evidence>
<keyword evidence="4 5" id="KW-0472">Membrane</keyword>
<evidence type="ECO:0000256" key="1">
    <source>
        <dbReference type="ARBA" id="ARBA00004141"/>
    </source>
</evidence>
<dbReference type="InterPro" id="IPR002781">
    <property type="entry name" value="TM_pro_TauE-like"/>
</dbReference>
<keyword evidence="3 5" id="KW-1133">Transmembrane helix</keyword>
<dbReference type="AlphaFoldDB" id="A0A6C2U4E7"/>
<keyword evidence="7" id="KW-1185">Reference proteome</keyword>
<feature type="transmembrane region" description="Helical" evidence="5">
    <location>
        <begin position="12"/>
        <end position="37"/>
    </location>
</feature>
<dbReference type="PANTHER" id="PTHR43701:SF2">
    <property type="entry name" value="MEMBRANE TRANSPORTER PROTEIN YJNA-RELATED"/>
    <property type="match status" value="1"/>
</dbReference>
<reference evidence="6 7" key="1">
    <citation type="submission" date="2019-04" db="EMBL/GenBank/DDBJ databases">
        <authorList>
            <person name="Van Vliet M D."/>
        </authorList>
    </citation>
    <scope>NUCLEOTIDE SEQUENCE [LARGE SCALE GENOMIC DNA]</scope>
    <source>
        <strain evidence="6 7">F1</strain>
    </source>
</reference>
<keyword evidence="5" id="KW-1003">Cell membrane</keyword>
<evidence type="ECO:0000313" key="7">
    <source>
        <dbReference type="Proteomes" id="UP000366872"/>
    </source>
</evidence>
<proteinExistence type="inferred from homology"/>
<sequence>MMLFDITIPGIVLRLLLGGAIGFSVGLTGVGGGVLGLQATTLVLGLDPIRAVGTTSLYLFFTNITSAFHHIRIHNISYHTIWPILAAAIPSNFFISRWISTQGGNTEFKNGLELFILGIVFLAVGAMAVNVLRKEPEPQTIGTQKPPGIFTGLIIGLLFGALVGATSVGGIILVPTLLLLGLPAHRTVGTTTTIITALTLMTALTYGAGGESDVPTALVMAAGALIGVKQGSRLAVGLPENILKRIMIGIVAAVAVAMLLRRL</sequence>
<gene>
    <name evidence="6" type="ORF">PDESU_03518</name>
</gene>
<organism evidence="6 7">
    <name type="scientific">Pontiella desulfatans</name>
    <dbReference type="NCBI Taxonomy" id="2750659"/>
    <lineage>
        <taxon>Bacteria</taxon>
        <taxon>Pseudomonadati</taxon>
        <taxon>Kiritimatiellota</taxon>
        <taxon>Kiritimatiellia</taxon>
        <taxon>Kiritimatiellales</taxon>
        <taxon>Pontiellaceae</taxon>
        <taxon>Pontiella</taxon>
    </lineage>
</organism>
<evidence type="ECO:0000313" key="6">
    <source>
        <dbReference type="EMBL" id="VGO14938.1"/>
    </source>
</evidence>
<dbReference type="EMBL" id="CAAHFG010000002">
    <property type="protein sequence ID" value="VGO14938.1"/>
    <property type="molecule type" value="Genomic_DNA"/>
</dbReference>
<feature type="transmembrane region" description="Helical" evidence="5">
    <location>
        <begin position="80"/>
        <end position="99"/>
    </location>
</feature>
<feature type="transmembrane region" description="Helical" evidence="5">
    <location>
        <begin position="111"/>
        <end position="132"/>
    </location>
</feature>
<comment type="similarity">
    <text evidence="5">Belongs to the 4-toluene sulfonate uptake permease (TSUP) (TC 2.A.102) family.</text>
</comment>
<dbReference type="Pfam" id="PF01925">
    <property type="entry name" value="TauE"/>
    <property type="match status" value="1"/>
</dbReference>
<dbReference type="GO" id="GO:0005886">
    <property type="term" value="C:plasma membrane"/>
    <property type="evidence" value="ECO:0007669"/>
    <property type="project" value="UniProtKB-SubCell"/>
</dbReference>
<dbReference type="PANTHER" id="PTHR43701">
    <property type="entry name" value="MEMBRANE TRANSPORTER PROTEIN MJ0441-RELATED"/>
    <property type="match status" value="1"/>
</dbReference>